<reference evidence="1 2" key="1">
    <citation type="submission" date="2024-07" db="EMBL/GenBank/DDBJ databases">
        <title>The genome sequence of type strain Sediminicola arcticus GDMCC 1.2805.</title>
        <authorList>
            <person name="Liu Y."/>
        </authorList>
    </citation>
    <scope>NUCLEOTIDE SEQUENCE [LARGE SCALE GENOMIC DNA]</scope>
    <source>
        <strain evidence="1 2">GDMCC 1.2805</strain>
    </source>
</reference>
<protein>
    <submittedName>
        <fullName evidence="1">Uncharacterized protein</fullName>
    </submittedName>
</protein>
<evidence type="ECO:0000313" key="1">
    <source>
        <dbReference type="EMBL" id="MET6989662.1"/>
    </source>
</evidence>
<keyword evidence="2" id="KW-1185">Reference proteome</keyword>
<sequence length="51" mass="6004">MNDSRFDVRGKGDGKITEHIHAMIHLAKKKYFKDKAFTKPNTDLHERYKDA</sequence>
<dbReference type="Proteomes" id="UP001549799">
    <property type="component" value="Unassembled WGS sequence"/>
</dbReference>
<comment type="caution">
    <text evidence="1">The sequence shown here is derived from an EMBL/GenBank/DDBJ whole genome shotgun (WGS) entry which is preliminary data.</text>
</comment>
<proteinExistence type="predicted"/>
<gene>
    <name evidence="1" type="ORF">ABXZ36_03255</name>
</gene>
<dbReference type="RefSeq" id="WP_354614033.1">
    <property type="nucleotide sequence ID" value="NZ_JBEXAE010000001.1"/>
</dbReference>
<accession>A0ABV2SR77</accession>
<evidence type="ECO:0000313" key="2">
    <source>
        <dbReference type="Proteomes" id="UP001549799"/>
    </source>
</evidence>
<organism evidence="1 2">
    <name type="scientific">Sediminicola arcticus</name>
    <dbReference type="NCBI Taxonomy" id="1574308"/>
    <lineage>
        <taxon>Bacteria</taxon>
        <taxon>Pseudomonadati</taxon>
        <taxon>Bacteroidota</taxon>
        <taxon>Flavobacteriia</taxon>
        <taxon>Flavobacteriales</taxon>
        <taxon>Flavobacteriaceae</taxon>
        <taxon>Sediminicola</taxon>
    </lineage>
</organism>
<name>A0ABV2SR77_9FLAO</name>
<dbReference type="EMBL" id="JBEXAE010000001">
    <property type="protein sequence ID" value="MET6989662.1"/>
    <property type="molecule type" value="Genomic_DNA"/>
</dbReference>